<name>A0A1V0SB70_9VIRU</name>
<evidence type="ECO:0000313" key="1">
    <source>
        <dbReference type="EMBL" id="ARF08965.1"/>
    </source>
</evidence>
<dbReference type="EMBL" id="KY684083">
    <property type="protein sequence ID" value="ARF08965.1"/>
    <property type="molecule type" value="Genomic_DNA"/>
</dbReference>
<proteinExistence type="predicted"/>
<reference evidence="1" key="1">
    <citation type="journal article" date="2017" name="Science">
        <title>Giant viruses with an expanded complement of translation system components.</title>
        <authorList>
            <person name="Schulz F."/>
            <person name="Yutin N."/>
            <person name="Ivanova N.N."/>
            <person name="Ortega D.R."/>
            <person name="Lee T.K."/>
            <person name="Vierheilig J."/>
            <person name="Daims H."/>
            <person name="Horn M."/>
            <person name="Wagner M."/>
            <person name="Jensen G.J."/>
            <person name="Kyrpides N.C."/>
            <person name="Koonin E.V."/>
            <person name="Woyke T."/>
        </authorList>
    </citation>
    <scope>NUCLEOTIDE SEQUENCE</scope>
    <source>
        <strain evidence="1">CTV1</strain>
    </source>
</reference>
<sequence>MRNIVLIDRSHPQYSNLSDRQGFSVISLCFFKDVGKYCIKSSDLVKDLHNIIKSLYNCCHDSDCLSTTFVCTKKIEHYYLYNFNNTIDINDLKIILQPKKIQTFDWPFEFTDYNYVECYKCSELNKCGIIIDNKYLMYFKYLSCLVKTKYDECNNILEIKDINANYSKIVFEDNPSYIEKIYSIFKNMSIHMIYKYVNKETFITQNNCSKFIPGRKKQIIIQFKNSHCYFNKNHLFPIKSFKEFCAIKGIELNIIKLKSQPPSYQYCVDLINVNLITEFLNNQFYEVIFQKNNDVNKLSKNSKCFIS</sequence>
<accession>A0A1V0SB70</accession>
<organism evidence="1">
    <name type="scientific">Catovirus CTV1</name>
    <dbReference type="NCBI Taxonomy" id="1977631"/>
    <lineage>
        <taxon>Viruses</taxon>
        <taxon>Varidnaviria</taxon>
        <taxon>Bamfordvirae</taxon>
        <taxon>Nucleocytoviricota</taxon>
        <taxon>Megaviricetes</taxon>
        <taxon>Imitervirales</taxon>
        <taxon>Mimiviridae</taxon>
        <taxon>Klosneuvirinae</taxon>
        <taxon>Catovirus</taxon>
    </lineage>
</organism>
<gene>
    <name evidence="1" type="ORF">Catovirus_1_1015</name>
</gene>
<protein>
    <submittedName>
        <fullName evidence="1">Uncharacterized protein</fullName>
    </submittedName>
</protein>